<evidence type="ECO:0000256" key="3">
    <source>
        <dbReference type="ARBA" id="ARBA00006380"/>
    </source>
</evidence>
<keyword evidence="17" id="KW-1185">Reference proteome</keyword>
<evidence type="ECO:0000313" key="16">
    <source>
        <dbReference type="EMBL" id="SKA52003.1"/>
    </source>
</evidence>
<comment type="subcellular location">
    <subcellularLocation>
        <location evidence="1">Cell inner membrane</location>
        <topology evidence="1">Single-pass membrane protein</topology>
        <orientation evidence="1">Cytoplasmic side</orientation>
    </subcellularLocation>
    <subcellularLocation>
        <location evidence="13">Cell membrane</location>
    </subcellularLocation>
</comment>
<feature type="site" description="Transition state stabilizer" evidence="12">
    <location>
        <position position="206"/>
    </location>
</feature>
<dbReference type="FunFam" id="3.40.50.11720:FF:000001">
    <property type="entry name" value="3-deoxy-D-manno-octulosonic acid transferase"/>
    <property type="match status" value="1"/>
</dbReference>
<comment type="pathway">
    <text evidence="2 13">Bacterial outer membrane biogenesis; LPS core biosynthesis.</text>
</comment>
<keyword evidence="8" id="KW-0812">Transmembrane</keyword>
<dbReference type="InterPro" id="IPR007507">
    <property type="entry name" value="Glycos_transf_N"/>
</dbReference>
<name>A0A1T4UH71_9GAMM</name>
<dbReference type="FunFam" id="3.40.50.2000:FF:000032">
    <property type="entry name" value="3-deoxy-D-manno-octulosonic acid transferase"/>
    <property type="match status" value="1"/>
</dbReference>
<dbReference type="AlphaFoldDB" id="A0A1T4UH71"/>
<dbReference type="GO" id="GO:0005886">
    <property type="term" value="C:plasma membrane"/>
    <property type="evidence" value="ECO:0007669"/>
    <property type="project" value="UniProtKB-SubCell"/>
</dbReference>
<evidence type="ECO:0000256" key="7">
    <source>
        <dbReference type="ARBA" id="ARBA00022679"/>
    </source>
</evidence>
<dbReference type="EC" id="2.4.99.12" evidence="4 13"/>
<comment type="function">
    <text evidence="13">Involved in lipopolysaccharide (LPS) biosynthesis. Catalyzes the transfer of 3-deoxy-D-manno-octulosonate (Kdo) residue(s) from CMP-Kdo to lipid IV(A), the tetraacyldisaccharide-1,4'-bisphosphate precursor of lipid A.</text>
</comment>
<dbReference type="OrthoDB" id="9789797at2"/>
<feature type="active site" description="Proton acceptor" evidence="11">
    <location>
        <position position="60"/>
    </location>
</feature>
<dbReference type="Pfam" id="PF04413">
    <property type="entry name" value="Glycos_transf_N"/>
    <property type="match status" value="1"/>
</dbReference>
<keyword evidence="8" id="KW-0735">Signal-anchor</keyword>
<dbReference type="EMBL" id="FUXU01000016">
    <property type="protein sequence ID" value="SKA52003.1"/>
    <property type="molecule type" value="Genomic_DNA"/>
</dbReference>
<evidence type="ECO:0000259" key="15">
    <source>
        <dbReference type="Pfam" id="PF04413"/>
    </source>
</evidence>
<organism evidence="16 17">
    <name type="scientific">Enterovibrio nigricans DSM 22720</name>
    <dbReference type="NCBI Taxonomy" id="1121868"/>
    <lineage>
        <taxon>Bacteria</taxon>
        <taxon>Pseudomonadati</taxon>
        <taxon>Pseudomonadota</taxon>
        <taxon>Gammaproteobacteria</taxon>
        <taxon>Vibrionales</taxon>
        <taxon>Vibrionaceae</taxon>
        <taxon>Enterovibrio</taxon>
    </lineage>
</organism>
<evidence type="ECO:0000313" key="17">
    <source>
        <dbReference type="Proteomes" id="UP000190162"/>
    </source>
</evidence>
<evidence type="ECO:0000256" key="10">
    <source>
        <dbReference type="ARBA" id="ARBA00049183"/>
    </source>
</evidence>
<dbReference type="NCBIfam" id="NF004388">
    <property type="entry name" value="PRK05749.1-4"/>
    <property type="match status" value="1"/>
</dbReference>
<dbReference type="Pfam" id="PF00534">
    <property type="entry name" value="Glycos_transf_1"/>
    <property type="match status" value="1"/>
</dbReference>
<keyword evidence="6" id="KW-0472">Membrane</keyword>
<evidence type="ECO:0000256" key="11">
    <source>
        <dbReference type="PIRSR" id="PIRSR639901-1"/>
    </source>
</evidence>
<dbReference type="SUPFAM" id="SSF53756">
    <property type="entry name" value="UDP-Glycosyltransferase/glycogen phosphorylase"/>
    <property type="match status" value="1"/>
</dbReference>
<dbReference type="PANTHER" id="PTHR42755:SF1">
    <property type="entry name" value="3-DEOXY-D-MANNO-OCTULOSONIC ACID TRANSFERASE, MITOCHONDRIAL-RELATED"/>
    <property type="match status" value="1"/>
</dbReference>
<reference evidence="17" key="1">
    <citation type="submission" date="2017-02" db="EMBL/GenBank/DDBJ databases">
        <authorList>
            <person name="Varghese N."/>
            <person name="Submissions S."/>
        </authorList>
    </citation>
    <scope>NUCLEOTIDE SEQUENCE [LARGE SCALE GENOMIC DNA]</scope>
    <source>
        <strain evidence="17">DSM 22720</strain>
    </source>
</reference>
<feature type="domain" description="Glycosyl transferase family 1" evidence="14">
    <location>
        <begin position="293"/>
        <end position="397"/>
    </location>
</feature>
<dbReference type="UniPathway" id="UPA00958"/>
<evidence type="ECO:0000256" key="12">
    <source>
        <dbReference type="PIRSR" id="PIRSR639901-2"/>
    </source>
</evidence>
<accession>A0A1T4UH71</accession>
<gene>
    <name evidence="16" type="ORF">SAMN02745132_01742</name>
</gene>
<comment type="catalytic activity">
    <reaction evidence="10 13">
        <text>lipid IVA (E. coli) + CMP-3-deoxy-beta-D-manno-octulosonate = alpha-Kdo-(2-&gt;6)-lipid IVA (E. coli) + CMP + H(+)</text>
        <dbReference type="Rhea" id="RHEA:28066"/>
        <dbReference type="ChEBI" id="CHEBI:15378"/>
        <dbReference type="ChEBI" id="CHEBI:58603"/>
        <dbReference type="ChEBI" id="CHEBI:60364"/>
        <dbReference type="ChEBI" id="CHEBI:60377"/>
        <dbReference type="ChEBI" id="CHEBI:85987"/>
        <dbReference type="EC" id="2.4.99.12"/>
    </reaction>
</comment>
<protein>
    <recommendedName>
        <fullName evidence="5 13">3-deoxy-D-manno-octulosonic acid transferase</fullName>
        <shortName evidence="13">Kdo transferase</shortName>
        <ecNumber evidence="4 13">2.4.99.12</ecNumber>
    </recommendedName>
    <alternativeName>
        <fullName evidence="9 13">Lipid IV(A) 3-deoxy-D-manno-octulosonic acid transferase</fullName>
    </alternativeName>
</protein>
<evidence type="ECO:0000256" key="4">
    <source>
        <dbReference type="ARBA" id="ARBA00012621"/>
    </source>
</evidence>
<evidence type="ECO:0000256" key="6">
    <source>
        <dbReference type="ARBA" id="ARBA00022519"/>
    </source>
</evidence>
<keyword evidence="6" id="KW-0997">Cell inner membrane</keyword>
<evidence type="ECO:0000256" key="13">
    <source>
        <dbReference type="RuleBase" id="RU365103"/>
    </source>
</evidence>
<dbReference type="Gene3D" id="3.40.50.2000">
    <property type="entry name" value="Glycogen Phosphorylase B"/>
    <property type="match status" value="1"/>
</dbReference>
<keyword evidence="13" id="KW-1003">Cell membrane</keyword>
<evidence type="ECO:0000256" key="8">
    <source>
        <dbReference type="ARBA" id="ARBA00022968"/>
    </source>
</evidence>
<keyword evidence="7 13" id="KW-0808">Transferase</keyword>
<feature type="domain" description="3-deoxy-D-manno-octulosonic-acid transferase N-terminal" evidence="15">
    <location>
        <begin position="32"/>
        <end position="208"/>
    </location>
</feature>
<dbReference type="Proteomes" id="UP000190162">
    <property type="component" value="Unassembled WGS sequence"/>
</dbReference>
<proteinExistence type="inferred from homology"/>
<sequence>MRFLYTLLLALAAPFLLLGLYRAKDGKPKVGKRWVEHFGCTPSLKHHEKPIWVHAVSVGEVIAAKPVIAALKAQYPALPILVTTTTATGAAIAATIDGIEHRYMPIDFGFAINRFLKHTHPKIMLIMETELWPNTLHAVHTAGIPVIVMNARLSEKSQRGYQRIQPLFNALSRNIDHVLCQFEDDARRFVDLGVDRDKISVSGSVKFDLPVFDIHRPDVTELKSQIGSRPVWIAASTHPNEDGILLDAHHRILKSQPDALMILVPRHPERFSSVAEIVKSSKLSLARRCLCETITADTQVYLGDTMGEMMTLFAVSNITFMAGSLIGEKVGGHNLLEPASLGMPLITGPSYFNFQVIAEQLIESGACSVKATPEEIAEDIMSLMANKEKREMMGHNALAVVERNRGALATTLATLAPWIN</sequence>
<dbReference type="InterPro" id="IPR038107">
    <property type="entry name" value="Glycos_transf_N_sf"/>
</dbReference>
<comment type="similarity">
    <text evidence="3">Belongs to the glycosyltransferase group 1 family. Glycosyltransferase 30 subfamily.</text>
</comment>
<evidence type="ECO:0000256" key="9">
    <source>
        <dbReference type="ARBA" id="ARBA00031445"/>
    </source>
</evidence>
<dbReference type="Gene3D" id="3.40.50.11720">
    <property type="entry name" value="3-Deoxy-D-manno-octulosonic-acid transferase, N-terminal domain"/>
    <property type="match status" value="1"/>
</dbReference>
<dbReference type="GO" id="GO:0009244">
    <property type="term" value="P:lipopolysaccharide core region biosynthetic process"/>
    <property type="evidence" value="ECO:0007669"/>
    <property type="project" value="UniProtKB-UniRule"/>
</dbReference>
<dbReference type="PANTHER" id="PTHR42755">
    <property type="entry name" value="3-DEOXY-MANNO-OCTULOSONATE CYTIDYLYLTRANSFERASE"/>
    <property type="match status" value="1"/>
</dbReference>
<dbReference type="GO" id="GO:0009245">
    <property type="term" value="P:lipid A biosynthetic process"/>
    <property type="evidence" value="ECO:0007669"/>
    <property type="project" value="TreeGrafter"/>
</dbReference>
<feature type="site" description="Transition state stabilizer" evidence="12">
    <location>
        <position position="128"/>
    </location>
</feature>
<dbReference type="InterPro" id="IPR001296">
    <property type="entry name" value="Glyco_trans_1"/>
</dbReference>
<keyword evidence="13" id="KW-0448">Lipopolysaccharide biosynthesis</keyword>
<evidence type="ECO:0000256" key="2">
    <source>
        <dbReference type="ARBA" id="ARBA00004713"/>
    </source>
</evidence>
<dbReference type="InterPro" id="IPR039901">
    <property type="entry name" value="Kdotransferase"/>
</dbReference>
<dbReference type="RefSeq" id="WP_078752130.1">
    <property type="nucleotide sequence ID" value="NZ_FUXU01000016.1"/>
</dbReference>
<evidence type="ECO:0000256" key="1">
    <source>
        <dbReference type="ARBA" id="ARBA00004388"/>
    </source>
</evidence>
<evidence type="ECO:0000256" key="5">
    <source>
        <dbReference type="ARBA" id="ARBA00019077"/>
    </source>
</evidence>
<dbReference type="GO" id="GO:0043842">
    <property type="term" value="F:Kdo transferase activity"/>
    <property type="evidence" value="ECO:0007669"/>
    <property type="project" value="UniProtKB-EC"/>
</dbReference>
<evidence type="ECO:0000259" key="14">
    <source>
        <dbReference type="Pfam" id="PF00534"/>
    </source>
</evidence>